<dbReference type="RefSeq" id="WP_068108269.1">
    <property type="nucleotide sequence ID" value="NZ_CP015079.1"/>
</dbReference>
<evidence type="ECO:0000313" key="3">
    <source>
        <dbReference type="Proteomes" id="UP000077868"/>
    </source>
</evidence>
<keyword evidence="3" id="KW-1185">Reference proteome</keyword>
<feature type="signal peptide" evidence="1">
    <location>
        <begin position="1"/>
        <end position="17"/>
    </location>
</feature>
<protein>
    <recommendedName>
        <fullName evidence="4">Lipoprotein</fullName>
    </recommendedName>
</protein>
<dbReference type="PATRIC" id="fig|1300347.3.peg.1745"/>
<sequence length="184" mass="19118">MRPLVLVAIVLALAVTAGCGDDSAGGEPSREGAVADLEALADDVMTTGGEVVEVLEATGLEVAGARGKGDYCQSTPRPGFTFALGGELAAGAAYDEQVATAREALLDAGWEVETEGEVTRTGDQEPEAWVNLVRDDWRLTLRRSGPEGSGALVFGLTGQDACIAIPDTTTRVPDDLEEVTLVEQ</sequence>
<dbReference type="STRING" id="1300347.I601_1746"/>
<reference evidence="2 3" key="1">
    <citation type="submission" date="2016-03" db="EMBL/GenBank/DDBJ databases">
        <title>Complete genome sequence of a soil Actinobacterium, Nocardioides dokdonensis FR1436.</title>
        <authorList>
            <person name="Kwon S.-K."/>
            <person name="Kim K."/>
            <person name="Kim J.F."/>
        </authorList>
    </citation>
    <scope>NUCLEOTIDE SEQUENCE [LARGE SCALE GENOMIC DNA]</scope>
    <source>
        <strain evidence="2 3">FR1436</strain>
    </source>
</reference>
<dbReference type="KEGG" id="ndk:I601_1746"/>
<name>A0A1A9GIP4_9ACTN</name>
<accession>A0A1A9GIP4</accession>
<organism evidence="2 3">
    <name type="scientific">Nocardioides dokdonensis FR1436</name>
    <dbReference type="NCBI Taxonomy" id="1300347"/>
    <lineage>
        <taxon>Bacteria</taxon>
        <taxon>Bacillati</taxon>
        <taxon>Actinomycetota</taxon>
        <taxon>Actinomycetes</taxon>
        <taxon>Propionibacteriales</taxon>
        <taxon>Nocardioidaceae</taxon>
        <taxon>Nocardioides</taxon>
    </lineage>
</organism>
<evidence type="ECO:0000256" key="1">
    <source>
        <dbReference type="SAM" id="SignalP"/>
    </source>
</evidence>
<dbReference type="Proteomes" id="UP000077868">
    <property type="component" value="Chromosome"/>
</dbReference>
<keyword evidence="1" id="KW-0732">Signal</keyword>
<dbReference type="EMBL" id="CP015079">
    <property type="protein sequence ID" value="ANH38177.1"/>
    <property type="molecule type" value="Genomic_DNA"/>
</dbReference>
<evidence type="ECO:0000313" key="2">
    <source>
        <dbReference type="EMBL" id="ANH38177.1"/>
    </source>
</evidence>
<dbReference type="AlphaFoldDB" id="A0A1A9GIP4"/>
<feature type="chain" id="PRO_5038836004" description="Lipoprotein" evidence="1">
    <location>
        <begin position="18"/>
        <end position="184"/>
    </location>
</feature>
<dbReference type="PROSITE" id="PS51257">
    <property type="entry name" value="PROKAR_LIPOPROTEIN"/>
    <property type="match status" value="1"/>
</dbReference>
<gene>
    <name evidence="2" type="ORF">I601_1746</name>
</gene>
<evidence type="ECO:0008006" key="4">
    <source>
        <dbReference type="Google" id="ProtNLM"/>
    </source>
</evidence>
<proteinExistence type="predicted"/>